<dbReference type="EMBL" id="CAADFZ010000200">
    <property type="protein sequence ID" value="VFK68124.1"/>
    <property type="molecule type" value="Genomic_DNA"/>
</dbReference>
<evidence type="ECO:0000313" key="2">
    <source>
        <dbReference type="EMBL" id="VFK73380.1"/>
    </source>
</evidence>
<dbReference type="AlphaFoldDB" id="A0A451B519"/>
<reference evidence="2" key="1">
    <citation type="submission" date="2019-02" db="EMBL/GenBank/DDBJ databases">
        <authorList>
            <person name="Gruber-Vodicka R. H."/>
            <person name="Seah K. B. B."/>
        </authorList>
    </citation>
    <scope>NUCLEOTIDE SEQUENCE</scope>
    <source>
        <strain evidence="2">BECK_BY19</strain>
        <strain evidence="1">BECK_BY8</strain>
    </source>
</reference>
<proteinExistence type="predicted"/>
<evidence type="ECO:0000313" key="1">
    <source>
        <dbReference type="EMBL" id="VFK68124.1"/>
    </source>
</evidence>
<gene>
    <name evidence="1" type="ORF">BECKUNK1418G_GA0071005_12002</name>
    <name evidence="2" type="ORF">BECKUNK1418H_GA0071006_11952</name>
</gene>
<accession>A0A451B519</accession>
<dbReference type="EMBL" id="CAADGD010000195">
    <property type="protein sequence ID" value="VFK73380.1"/>
    <property type="molecule type" value="Genomic_DNA"/>
</dbReference>
<evidence type="ECO:0008006" key="3">
    <source>
        <dbReference type="Google" id="ProtNLM"/>
    </source>
</evidence>
<name>A0A451B519_9GAMM</name>
<sequence>MNYCERQLEHDLKDAYSVETLDQYRGHLREVLRHSRKTLQDLCGCRR</sequence>
<organism evidence="2">
    <name type="scientific">Candidatus Kentrum sp. UNK</name>
    <dbReference type="NCBI Taxonomy" id="2126344"/>
    <lineage>
        <taxon>Bacteria</taxon>
        <taxon>Pseudomonadati</taxon>
        <taxon>Pseudomonadota</taxon>
        <taxon>Gammaproteobacteria</taxon>
        <taxon>Candidatus Kentrum</taxon>
    </lineage>
</organism>
<protein>
    <recommendedName>
        <fullName evidence="3">Phage integrase, N-terminal SAM-like domain</fullName>
    </recommendedName>
</protein>